<gene>
    <name evidence="3" type="ORF">FJV41_20250</name>
</gene>
<dbReference type="OrthoDB" id="5380516at2"/>
<evidence type="ECO:0000256" key="2">
    <source>
        <dbReference type="SAM" id="MobiDB-lite"/>
    </source>
</evidence>
<feature type="compositionally biased region" description="Basic and acidic residues" evidence="2">
    <location>
        <begin position="41"/>
        <end position="50"/>
    </location>
</feature>
<keyword evidence="4" id="KW-1185">Reference proteome</keyword>
<dbReference type="Proteomes" id="UP000315369">
    <property type="component" value="Unassembled WGS sequence"/>
</dbReference>
<evidence type="ECO:0000313" key="3">
    <source>
        <dbReference type="EMBL" id="TQF14124.1"/>
    </source>
</evidence>
<comment type="caution">
    <text evidence="3">The sequence shown here is derived from an EMBL/GenBank/DDBJ whole genome shotgun (WGS) entry which is preliminary data.</text>
</comment>
<feature type="compositionally biased region" description="Basic residues" evidence="2">
    <location>
        <begin position="1"/>
        <end position="13"/>
    </location>
</feature>
<evidence type="ECO:0000313" key="4">
    <source>
        <dbReference type="Proteomes" id="UP000315369"/>
    </source>
</evidence>
<evidence type="ECO:0000256" key="1">
    <source>
        <dbReference type="SAM" id="Coils"/>
    </source>
</evidence>
<dbReference type="EMBL" id="VIFM01000077">
    <property type="protein sequence ID" value="TQF14124.1"/>
    <property type="molecule type" value="Genomic_DNA"/>
</dbReference>
<feature type="coiled-coil region" evidence="1">
    <location>
        <begin position="281"/>
        <end position="315"/>
    </location>
</feature>
<organism evidence="3 4">
    <name type="scientific">Myxococcus llanfairpwllgwyngyllgogerychwyrndrobwllllantysiliogogogochensis</name>
    <dbReference type="NCBI Taxonomy" id="2590453"/>
    <lineage>
        <taxon>Bacteria</taxon>
        <taxon>Pseudomonadati</taxon>
        <taxon>Myxococcota</taxon>
        <taxon>Myxococcia</taxon>
        <taxon>Myxococcales</taxon>
        <taxon>Cystobacterineae</taxon>
        <taxon>Myxococcaceae</taxon>
        <taxon>Myxococcus</taxon>
    </lineage>
</organism>
<feature type="region of interest" description="Disordered" evidence="2">
    <location>
        <begin position="1"/>
        <end position="50"/>
    </location>
</feature>
<reference evidence="3 4" key="1">
    <citation type="submission" date="2019-06" db="EMBL/GenBank/DDBJ databases">
        <authorList>
            <person name="Livingstone P."/>
            <person name="Whitworth D."/>
        </authorList>
    </citation>
    <scope>NUCLEOTIDE SEQUENCE [LARGE SCALE GENOMIC DNA]</scope>
    <source>
        <strain evidence="3 4">AM401</strain>
    </source>
</reference>
<protein>
    <submittedName>
        <fullName evidence="3">Kinetoplast-associated protein</fullName>
    </submittedName>
</protein>
<feature type="coiled-coil region" evidence="1">
    <location>
        <begin position="80"/>
        <end position="211"/>
    </location>
</feature>
<dbReference type="AlphaFoldDB" id="A0A540X056"/>
<name>A0A540X056_9BACT</name>
<accession>A0A540X056</accession>
<feature type="compositionally biased region" description="Basic and acidic residues" evidence="2">
    <location>
        <begin position="16"/>
        <end position="30"/>
    </location>
</feature>
<keyword evidence="1" id="KW-0175">Coiled coil</keyword>
<proteinExistence type="predicted"/>
<sequence>MATRKSASRKSAARNRSSESTKAAFEDLARKARSKPVVPAKEQEARDTHAKNVLADVSTLSAESAVKKVTEAGLTINKTLSGINEQVIALVEEMKQLDEAIQLKTDELSELHGKDVAASAVDVLVAEYDKRKAELQEEMERLNKDIEDTRAKAATDLATEREAAQMARQRAEEQYAYDVQNLRKKEQDAFAEGLRVQSAAERDRKEKLEKDWATREDALKLREKELEDLRKQVSEFPAVLKKEADTAAAIVGNRVKSEWDLKLTLATKDAETSQRVASMEIASLKDTNTKQAQAIQSLQAELADAKRQVQTIAEKALESASGARALAEVQGVIASREYNKTK</sequence>
<dbReference type="RefSeq" id="WP_141644157.1">
    <property type="nucleotide sequence ID" value="NZ_VIFM01000077.1"/>
</dbReference>